<dbReference type="SUPFAM" id="SSF53300">
    <property type="entry name" value="vWA-like"/>
    <property type="match status" value="1"/>
</dbReference>
<dbReference type="NCBIfam" id="TIGR02226">
    <property type="entry name" value="two_anch"/>
    <property type="match status" value="1"/>
</dbReference>
<comment type="caution">
    <text evidence="4">The sequence shown here is derived from an EMBL/GenBank/DDBJ whole genome shotgun (WGS) entry which is preliminary data.</text>
</comment>
<keyword evidence="1" id="KW-0472">Membrane</keyword>
<dbReference type="PANTHER" id="PTHR37464">
    <property type="entry name" value="BLL2463 PROTEIN"/>
    <property type="match status" value="1"/>
</dbReference>
<dbReference type="RefSeq" id="WP_066090492.1">
    <property type="nucleotide sequence ID" value="NZ_LRVM01000013.1"/>
</dbReference>
<keyword evidence="5" id="KW-1185">Reference proteome</keyword>
<evidence type="ECO:0000256" key="1">
    <source>
        <dbReference type="SAM" id="Phobius"/>
    </source>
</evidence>
<keyword evidence="1" id="KW-1133">Transmembrane helix</keyword>
<dbReference type="Pfam" id="PF13519">
    <property type="entry name" value="VWA_2"/>
    <property type="match status" value="1"/>
</dbReference>
<name>A0A136WBK3_9FIRM</name>
<dbReference type="InterPro" id="IPR024163">
    <property type="entry name" value="Aerotolerance_reg_N"/>
</dbReference>
<gene>
    <name evidence="4" type="ORF">CLNEO_27660</name>
</gene>
<proteinExistence type="predicted"/>
<feature type="domain" description="Aerotolerance regulator N-terminal" evidence="2">
    <location>
        <begin position="1"/>
        <end position="78"/>
    </location>
</feature>
<evidence type="ECO:0008006" key="6">
    <source>
        <dbReference type="Google" id="ProtNLM"/>
    </source>
</evidence>
<evidence type="ECO:0000259" key="2">
    <source>
        <dbReference type="Pfam" id="PF07584"/>
    </source>
</evidence>
<keyword evidence="1" id="KW-0812">Transmembrane</keyword>
<evidence type="ECO:0000259" key="3">
    <source>
        <dbReference type="Pfam" id="PF13519"/>
    </source>
</evidence>
<dbReference type="AlphaFoldDB" id="A0A136WBK3"/>
<reference evidence="4 5" key="1">
    <citation type="submission" date="2016-01" db="EMBL/GenBank/DDBJ databases">
        <title>Genome sequence of Clostridium neopropionicum X4, DSM-3847.</title>
        <authorList>
            <person name="Poehlein A."/>
            <person name="Beck M.H."/>
            <person name="Bengelsdorf F.R."/>
            <person name="Daniel R."/>
            <person name="Duerre P."/>
        </authorList>
    </citation>
    <scope>NUCLEOTIDE SEQUENCE [LARGE SCALE GENOMIC DNA]</scope>
    <source>
        <strain evidence="4 5">DSM-3847</strain>
    </source>
</reference>
<feature type="transmembrane region" description="Helical" evidence="1">
    <location>
        <begin position="6"/>
        <end position="24"/>
    </location>
</feature>
<dbReference type="Pfam" id="PF07584">
    <property type="entry name" value="BatA"/>
    <property type="match status" value="1"/>
</dbReference>
<feature type="domain" description="VWFA" evidence="3">
    <location>
        <begin position="90"/>
        <end position="190"/>
    </location>
</feature>
<evidence type="ECO:0000313" key="5">
    <source>
        <dbReference type="Proteomes" id="UP000070539"/>
    </source>
</evidence>
<dbReference type="EMBL" id="LRVM01000013">
    <property type="protein sequence ID" value="KXL51907.1"/>
    <property type="molecule type" value="Genomic_DNA"/>
</dbReference>
<organism evidence="4 5">
    <name type="scientific">Anaerotignum neopropionicum</name>
    <dbReference type="NCBI Taxonomy" id="36847"/>
    <lineage>
        <taxon>Bacteria</taxon>
        <taxon>Bacillati</taxon>
        <taxon>Bacillota</taxon>
        <taxon>Clostridia</taxon>
        <taxon>Lachnospirales</taxon>
        <taxon>Anaerotignaceae</taxon>
        <taxon>Anaerotignum</taxon>
    </lineage>
</organism>
<sequence length="598" mass="66119">MRFFTPWGLLALLAVPVIILMYLLKQKYKETKVPSLYLWKKAIPESKAQEPWQKLRKNILLFLQIAAAAVLAIALGGPYIMGKSQVVDYVLALDCSVSMQATDVEGSRFLAAKKDMLRMVEEAAPQSSFSLVLLQDEPALLLSGTQEKQEVLRCIQEAEATDGGVAWDKAKEILSAERDVLGGEILMFSDNYGSLGDLPVQEQIYNKGGNNSALSMLSYAQQENGLSVLTRLENWGVGGEEKTVTLYADGMVFDTKSYTLARGDSVDVTFRGVPKDTKSIMVRLFPEDDLQADNMRYEGVSSASSEKVLLITENNLFLEKVFSLIDNVELYKTTPEKATEASGYGLYIYDGCLPEKLPQDGFVLLFQPAANDYVAMSAQKDITATARTLENTGLTDISSISFEVSKANPIQASWGKPLIRAGEDVLAVFGEYQGRKMAIFGFDLHDSDLPLNGGFPILIYRLAEWYFPGGEAALMQQQAGGTISFSLRPETQKAWVITPQENKILIAPPFPALPFSQTQKTGFYSLVEEDGSEHQTTQIFGMNPKVVGESDLSLQGEKTDSEGAQVKTIRAGKPLRNLLLLLLCMILMIEWWVNCHEH</sequence>
<dbReference type="PANTHER" id="PTHR37464:SF1">
    <property type="entry name" value="BLL2463 PROTEIN"/>
    <property type="match status" value="1"/>
</dbReference>
<dbReference type="InterPro" id="IPR002035">
    <property type="entry name" value="VWF_A"/>
</dbReference>
<accession>A0A136WBK3</accession>
<dbReference type="Proteomes" id="UP000070539">
    <property type="component" value="Unassembled WGS sequence"/>
</dbReference>
<dbReference type="OrthoDB" id="9780136at2"/>
<dbReference type="InterPro" id="IPR036465">
    <property type="entry name" value="vWFA_dom_sf"/>
</dbReference>
<feature type="transmembrane region" description="Helical" evidence="1">
    <location>
        <begin position="59"/>
        <end position="81"/>
    </location>
</feature>
<evidence type="ECO:0000313" key="4">
    <source>
        <dbReference type="EMBL" id="KXL51907.1"/>
    </source>
</evidence>
<dbReference type="STRING" id="36847.CLNEO_27660"/>
<dbReference type="InterPro" id="IPR011933">
    <property type="entry name" value="Double_TM_dom"/>
</dbReference>
<dbReference type="Gene3D" id="3.40.50.410">
    <property type="entry name" value="von Willebrand factor, type A domain"/>
    <property type="match status" value="1"/>
</dbReference>
<protein>
    <recommendedName>
        <fullName evidence="6">Aerotolerance regulator N-terminal domain-containing protein</fullName>
    </recommendedName>
</protein>